<dbReference type="PROSITE" id="PS51779">
    <property type="entry name" value="POTRA"/>
    <property type="match status" value="1"/>
</dbReference>
<dbReference type="Gene3D" id="3.10.20.310">
    <property type="entry name" value="membrane protein fhac"/>
    <property type="match status" value="2"/>
</dbReference>
<evidence type="ECO:0000256" key="4">
    <source>
        <dbReference type="ARBA" id="ARBA00022729"/>
    </source>
</evidence>
<comment type="caution">
    <text evidence="8">The sequence shown here is derived from an EMBL/GenBank/DDBJ whole genome shotgun (WGS) entry which is preliminary data.</text>
</comment>
<keyword evidence="9" id="KW-1185">Reference proteome</keyword>
<name>A0ABT3ZLN0_9BURK</name>
<accession>A0ABT3ZLN0</accession>
<organism evidence="8 9">
    <name type="scientific">Robbsia betulipollinis</name>
    <dbReference type="NCBI Taxonomy" id="2981849"/>
    <lineage>
        <taxon>Bacteria</taxon>
        <taxon>Pseudomonadati</taxon>
        <taxon>Pseudomonadota</taxon>
        <taxon>Betaproteobacteria</taxon>
        <taxon>Burkholderiales</taxon>
        <taxon>Burkholderiaceae</taxon>
        <taxon>Robbsia</taxon>
    </lineage>
</organism>
<dbReference type="Pfam" id="PF07244">
    <property type="entry name" value="POTRA"/>
    <property type="match status" value="1"/>
</dbReference>
<dbReference type="PANTHER" id="PTHR12815">
    <property type="entry name" value="SORTING AND ASSEMBLY MACHINERY SAMM50 PROTEIN FAMILY MEMBER"/>
    <property type="match status" value="1"/>
</dbReference>
<evidence type="ECO:0000256" key="3">
    <source>
        <dbReference type="ARBA" id="ARBA00022692"/>
    </source>
</evidence>
<evidence type="ECO:0000313" key="9">
    <source>
        <dbReference type="Proteomes" id="UP001082899"/>
    </source>
</evidence>
<dbReference type="InterPro" id="IPR000184">
    <property type="entry name" value="Bac_surfAg_D15"/>
</dbReference>
<evidence type="ECO:0000313" key="8">
    <source>
        <dbReference type="EMBL" id="MCY0387448.1"/>
    </source>
</evidence>
<sequence>MRATPGRRVGWPRARPLAGVAGRRLAAALAGVWLLALAAPARAVYTVDIDAPRAVRKVLTQHLDLARFAKRDDIGDEQLSFLVTAAPQQARQLVQTQGYFSPVIQTEVRTVKGRKAVRLSVEPGPQTTISSVALSFTGPVATEAPVRETATRLAWRLQSGDAFTQSAWDDAKKASLTVLRAQRYLGARIAHSEAKVDPRTHTAALSVQFASGPTFTLGPVTVSGVERYPHAIIDHVNPLHVGEIYSAARVQELQRQVQNTPYYASVAVDVQADPAHATEAPVDVKVHEYQFHSVRSGIGYSTDRGARIEGAYSYNNVFNRAYVFTVQGRLEQKSQYGSVQLAMPPDSKSYVNSVLASYTRTDDEGTVIYSLRTGFQRTRSLQFYDYTYSLMYYQDRLEQNVGPPTVSRALVPAWAWTRRNVDDPVFPRSGNLINVEAGFAVKAVASDATFGRIYGRARQYLPIGRNDLVLLRTEMGGVFSGAASARIPATLLFRAGGATSVRGYGYESIGNNVSGSVLPTKYLITGGAEYQHWFNHDWGGAVFFDMGTATDTWAERRFYQGVGVGARWRSPVGPLNVDLGYGIQNRSIRPYLTLGVAF</sequence>
<evidence type="ECO:0000256" key="6">
    <source>
        <dbReference type="ARBA" id="ARBA00023237"/>
    </source>
</evidence>
<evidence type="ECO:0000256" key="2">
    <source>
        <dbReference type="ARBA" id="ARBA00022452"/>
    </source>
</evidence>
<comment type="subcellular location">
    <subcellularLocation>
        <location evidence="1">Membrane</location>
    </subcellularLocation>
</comment>
<keyword evidence="4" id="KW-0732">Signal</keyword>
<evidence type="ECO:0000256" key="5">
    <source>
        <dbReference type="ARBA" id="ARBA00023136"/>
    </source>
</evidence>
<dbReference type="EMBL" id="JAPMXC010000001">
    <property type="protein sequence ID" value="MCY0387448.1"/>
    <property type="molecule type" value="Genomic_DNA"/>
</dbReference>
<dbReference type="InterPro" id="IPR039910">
    <property type="entry name" value="D15-like"/>
</dbReference>
<evidence type="ECO:0000259" key="7">
    <source>
        <dbReference type="PROSITE" id="PS51779"/>
    </source>
</evidence>
<feature type="domain" description="POTRA" evidence="7">
    <location>
        <begin position="215"/>
        <end position="289"/>
    </location>
</feature>
<evidence type="ECO:0000256" key="1">
    <source>
        <dbReference type="ARBA" id="ARBA00004370"/>
    </source>
</evidence>
<protein>
    <submittedName>
        <fullName evidence="8">Autotransporter assembly complex protein TamA</fullName>
    </submittedName>
</protein>
<reference evidence="8" key="1">
    <citation type="submission" date="2022-11" db="EMBL/GenBank/DDBJ databases">
        <title>Robbsia betulipollinis sp. nov., isolated from pollen of birch (Betula pendula).</title>
        <authorList>
            <person name="Shi H."/>
            <person name="Ambika Manirajan B."/>
            <person name="Ratering S."/>
            <person name="Geissler-Plaum R."/>
            <person name="Schnell S."/>
        </authorList>
    </citation>
    <scope>NUCLEOTIDE SEQUENCE</scope>
    <source>
        <strain evidence="8">Bb-Pol-6</strain>
    </source>
</reference>
<proteinExistence type="predicted"/>
<dbReference type="InterPro" id="IPR010827">
    <property type="entry name" value="BamA/TamA_POTRA"/>
</dbReference>
<keyword evidence="3" id="KW-0812">Transmembrane</keyword>
<dbReference type="RefSeq" id="WP_267847189.1">
    <property type="nucleotide sequence ID" value="NZ_JAPMXC010000001.1"/>
</dbReference>
<gene>
    <name evidence="8" type="ORF">OVY01_09410</name>
</gene>
<dbReference type="Gene3D" id="2.40.160.50">
    <property type="entry name" value="membrane protein fhac: a member of the omp85/tpsb transporter family"/>
    <property type="match status" value="1"/>
</dbReference>
<dbReference type="PANTHER" id="PTHR12815:SF47">
    <property type="entry name" value="TRANSLOCATION AND ASSEMBLY MODULE SUBUNIT TAMA"/>
    <property type="match status" value="1"/>
</dbReference>
<keyword evidence="2" id="KW-1134">Transmembrane beta strand</keyword>
<keyword evidence="5" id="KW-0472">Membrane</keyword>
<keyword evidence="6" id="KW-0998">Cell outer membrane</keyword>
<dbReference type="Proteomes" id="UP001082899">
    <property type="component" value="Unassembled WGS sequence"/>
</dbReference>
<dbReference type="Pfam" id="PF01103">
    <property type="entry name" value="Omp85"/>
    <property type="match status" value="1"/>
</dbReference>
<dbReference type="InterPro" id="IPR034746">
    <property type="entry name" value="POTRA"/>
</dbReference>